<sequence length="42" mass="4589">MECLCSEGLVMRKTRQEIDAEVLRGIAVCVGLALLLALPFIL</sequence>
<feature type="transmembrane region" description="Helical" evidence="1">
    <location>
        <begin position="22"/>
        <end position="41"/>
    </location>
</feature>
<reference evidence="2 3" key="1">
    <citation type="submission" date="2019-07" db="EMBL/GenBank/DDBJ databases">
        <authorList>
            <person name="Cong C."/>
            <person name="Yuan Y."/>
            <person name="Xu Y."/>
            <person name="Wang L."/>
            <person name="Li X."/>
        </authorList>
    </citation>
    <scope>NUCLEOTIDE SEQUENCE [LARGE SCALE GENOMIC DNA]</scope>
</reference>
<keyword evidence="1" id="KW-1133">Transmembrane helix</keyword>
<accession>A0A5J6D6C7</accession>
<name>A0A5J6D6C7_9CAUD</name>
<evidence type="ECO:0000313" key="3">
    <source>
        <dbReference type="Proteomes" id="UP000327103"/>
    </source>
</evidence>
<proteinExistence type="predicted"/>
<dbReference type="RefSeq" id="YP_009851942.1">
    <property type="nucleotide sequence ID" value="NC_048809.1"/>
</dbReference>
<dbReference type="Proteomes" id="UP000327103">
    <property type="component" value="Segment"/>
</dbReference>
<protein>
    <submittedName>
        <fullName evidence="2">Uncharacterized protein</fullName>
    </submittedName>
</protein>
<evidence type="ECO:0000313" key="2">
    <source>
        <dbReference type="EMBL" id="QEQ93339.1"/>
    </source>
</evidence>
<keyword evidence="1" id="KW-0472">Membrane</keyword>
<dbReference type="KEGG" id="vg:55622544"/>
<organism evidence="2 3">
    <name type="scientific">Salmonella phage 2-3</name>
    <dbReference type="NCBI Taxonomy" id="2601697"/>
    <lineage>
        <taxon>Viruses</taxon>
        <taxon>Duplodnaviria</taxon>
        <taxon>Heunggongvirae</taxon>
        <taxon>Uroviricota</taxon>
        <taxon>Caudoviricetes</taxon>
        <taxon>Demerecviridae</taxon>
        <taxon>Markadamsvirinae</taxon>
        <taxon>Epseptimavirus</taxon>
        <taxon>Epseptimavirus ev23</taxon>
    </lineage>
</organism>
<dbReference type="GeneID" id="55622544"/>
<keyword evidence="1" id="KW-0812">Transmembrane</keyword>
<keyword evidence="3" id="KW-1185">Reference proteome</keyword>
<dbReference type="EMBL" id="MN197465">
    <property type="protein sequence ID" value="QEQ93339.1"/>
    <property type="molecule type" value="Genomic_DNA"/>
</dbReference>
<evidence type="ECO:0000256" key="1">
    <source>
        <dbReference type="SAM" id="Phobius"/>
    </source>
</evidence>